<comment type="pathway">
    <text evidence="3">Carbohydrate biosynthesis; dTDP-L-rhamnose biosynthesis.</text>
</comment>
<comment type="similarity">
    <text evidence="3">Belongs to the dTDP-4-dehydrorhamnose 3,5-epimerase family.</text>
</comment>
<protein>
    <recommendedName>
        <fullName evidence="3">dTDP-4-dehydrorhamnose 3,5-epimerase</fullName>
        <ecNumber evidence="3">5.1.3.13</ecNumber>
    </recommendedName>
    <alternativeName>
        <fullName evidence="3">Thymidine diphospho-4-keto-rhamnose 3,5-epimerase</fullName>
    </alternativeName>
</protein>
<evidence type="ECO:0000313" key="4">
    <source>
        <dbReference type="EMBL" id="KKP65542.1"/>
    </source>
</evidence>
<dbReference type="EC" id="5.1.3.13" evidence="3"/>
<gene>
    <name evidence="4" type="ORF">UR64_C0025G0004</name>
</gene>
<sequence>MKIIDTEIPDVKIIELDPFVDSRGFFVKTYNKKTFEENLGDYQFFECDISGSYHNVLRGLHYQVDNPQGKFITVLQGKIFDVAVDIRKSSPTFGKWVGVVLSGEKKQQIWIPPGFAHGFYTLSAWAEILYMASQHYDPASYYAILWNDPSIGIKWPIPEGILPVVSQKDLCGRLLQDANCFE</sequence>
<keyword evidence="3" id="KW-0413">Isomerase</keyword>
<dbReference type="GO" id="GO:0008830">
    <property type="term" value="F:dTDP-4-dehydrorhamnose 3,5-epimerase activity"/>
    <property type="evidence" value="ECO:0007669"/>
    <property type="project" value="UniProtKB-UniRule"/>
</dbReference>
<feature type="active site" description="Proton donor" evidence="1">
    <location>
        <position position="130"/>
    </location>
</feature>
<accession>A0A0G0EDW4</accession>
<dbReference type="Proteomes" id="UP000034952">
    <property type="component" value="Unassembled WGS sequence"/>
</dbReference>
<evidence type="ECO:0000256" key="1">
    <source>
        <dbReference type="PIRSR" id="PIRSR600888-1"/>
    </source>
</evidence>
<dbReference type="Gene3D" id="2.60.120.10">
    <property type="entry name" value="Jelly Rolls"/>
    <property type="match status" value="1"/>
</dbReference>
<comment type="catalytic activity">
    <reaction evidence="3">
        <text>dTDP-4-dehydro-6-deoxy-alpha-D-glucose = dTDP-4-dehydro-beta-L-rhamnose</text>
        <dbReference type="Rhea" id="RHEA:16969"/>
        <dbReference type="ChEBI" id="CHEBI:57649"/>
        <dbReference type="ChEBI" id="CHEBI:62830"/>
        <dbReference type="EC" id="5.1.3.13"/>
    </reaction>
</comment>
<dbReference type="NCBIfam" id="TIGR01221">
    <property type="entry name" value="rmlC"/>
    <property type="match status" value="1"/>
</dbReference>
<dbReference type="PANTHER" id="PTHR21047">
    <property type="entry name" value="DTDP-6-DEOXY-D-GLUCOSE-3,5 EPIMERASE"/>
    <property type="match status" value="1"/>
</dbReference>
<dbReference type="GO" id="GO:0005829">
    <property type="term" value="C:cytosol"/>
    <property type="evidence" value="ECO:0007669"/>
    <property type="project" value="TreeGrafter"/>
</dbReference>
<dbReference type="UniPathway" id="UPA00124"/>
<name>A0A0G0EDW4_9BACT</name>
<evidence type="ECO:0000313" key="5">
    <source>
        <dbReference type="Proteomes" id="UP000034952"/>
    </source>
</evidence>
<reference evidence="4 5" key="1">
    <citation type="journal article" date="2015" name="Nature">
        <title>rRNA introns, odd ribosomes, and small enigmatic genomes across a large radiation of phyla.</title>
        <authorList>
            <person name="Brown C.T."/>
            <person name="Hug L.A."/>
            <person name="Thomas B.C."/>
            <person name="Sharon I."/>
            <person name="Castelle C.J."/>
            <person name="Singh A."/>
            <person name="Wilkins M.J."/>
            <person name="Williams K.H."/>
            <person name="Banfield J.F."/>
        </authorList>
    </citation>
    <scope>NUCLEOTIDE SEQUENCE [LARGE SCALE GENOMIC DNA]</scope>
</reference>
<dbReference type="InterPro" id="IPR000888">
    <property type="entry name" value="RmlC-like"/>
</dbReference>
<dbReference type="PATRIC" id="fig|1618761.3.peg.811"/>
<dbReference type="InterPro" id="IPR014710">
    <property type="entry name" value="RmlC-like_jellyroll"/>
</dbReference>
<dbReference type="GO" id="GO:0019305">
    <property type="term" value="P:dTDP-rhamnose biosynthetic process"/>
    <property type="evidence" value="ECO:0007669"/>
    <property type="project" value="UniProtKB-UniRule"/>
</dbReference>
<dbReference type="PANTHER" id="PTHR21047:SF2">
    <property type="entry name" value="THYMIDINE DIPHOSPHO-4-KETO-RHAMNOSE 3,5-EPIMERASE"/>
    <property type="match status" value="1"/>
</dbReference>
<evidence type="ECO:0000256" key="2">
    <source>
        <dbReference type="PIRSR" id="PIRSR600888-3"/>
    </source>
</evidence>
<dbReference type="GO" id="GO:0000271">
    <property type="term" value="P:polysaccharide biosynthetic process"/>
    <property type="evidence" value="ECO:0007669"/>
    <property type="project" value="TreeGrafter"/>
</dbReference>
<comment type="function">
    <text evidence="3">Catalyzes the epimerization of the C3' and C5'positions of dTDP-6-deoxy-D-xylo-4-hexulose, forming dTDP-6-deoxy-L-lyxo-4-hexulose.</text>
</comment>
<dbReference type="AlphaFoldDB" id="A0A0G0EDW4"/>
<dbReference type="InterPro" id="IPR011051">
    <property type="entry name" value="RmlC_Cupin_sf"/>
</dbReference>
<comment type="caution">
    <text evidence="4">The sequence shown here is derived from an EMBL/GenBank/DDBJ whole genome shotgun (WGS) entry which is preliminary data.</text>
</comment>
<organism evidence="4 5">
    <name type="scientific">Candidatus Nomurabacteria bacterium GW2011_GWE1_35_16</name>
    <dbReference type="NCBI Taxonomy" id="1618761"/>
    <lineage>
        <taxon>Bacteria</taxon>
        <taxon>Candidatus Nomuraibacteriota</taxon>
    </lineage>
</organism>
<dbReference type="Pfam" id="PF00908">
    <property type="entry name" value="dTDP_sugar_isom"/>
    <property type="match status" value="1"/>
</dbReference>
<feature type="active site" description="Proton acceptor" evidence="1">
    <location>
        <position position="61"/>
    </location>
</feature>
<dbReference type="EMBL" id="LBPY01000025">
    <property type="protein sequence ID" value="KKP65542.1"/>
    <property type="molecule type" value="Genomic_DNA"/>
</dbReference>
<proteinExistence type="inferred from homology"/>
<feature type="site" description="Participates in a stacking interaction with the thymidine ring of dTDP-4-oxo-6-deoxyglucose" evidence="2">
    <location>
        <position position="136"/>
    </location>
</feature>
<dbReference type="CDD" id="cd00438">
    <property type="entry name" value="cupin_RmlC"/>
    <property type="match status" value="1"/>
</dbReference>
<comment type="subunit">
    <text evidence="3">Homodimer.</text>
</comment>
<dbReference type="SUPFAM" id="SSF51182">
    <property type="entry name" value="RmlC-like cupins"/>
    <property type="match status" value="1"/>
</dbReference>
<evidence type="ECO:0000256" key="3">
    <source>
        <dbReference type="RuleBase" id="RU364069"/>
    </source>
</evidence>